<protein>
    <submittedName>
        <fullName evidence="1">Uncharacterized protein</fullName>
    </submittedName>
</protein>
<proteinExistence type="predicted"/>
<dbReference type="Proteomes" id="UP000237631">
    <property type="component" value="Unassembled WGS sequence"/>
</dbReference>
<sequence length="111" mass="12690">MMTRRERFQHLRSYHSRPRSLAYTPFQTCIPSRQVIDPTKLKPRAAPQHIEISDDCDLDDSERFDPNAEIGANAGEFGAPDPYMYMDPNKANEDMKKLVEAAFEASMGVVR</sequence>
<evidence type="ECO:0000313" key="1">
    <source>
        <dbReference type="EMBL" id="PPJ51890.1"/>
    </source>
</evidence>
<evidence type="ECO:0000313" key="2">
    <source>
        <dbReference type="Proteomes" id="UP000237631"/>
    </source>
</evidence>
<dbReference type="AlphaFoldDB" id="A0A2S6BWN3"/>
<comment type="caution">
    <text evidence="1">The sequence shown here is derived from an EMBL/GenBank/DDBJ whole genome shotgun (WGS) entry which is preliminary data.</text>
</comment>
<reference evidence="2" key="1">
    <citation type="journal article" date="2017" name="bioRxiv">
        <title>Conservation of a gene cluster reveals novel cercosporin biosynthetic mechanisms and extends production to the genus Colletotrichum.</title>
        <authorList>
            <person name="de Jonge R."/>
            <person name="Ebert M.K."/>
            <person name="Huitt-Roehl C.R."/>
            <person name="Pal P."/>
            <person name="Suttle J.C."/>
            <person name="Spanner R.E."/>
            <person name="Neubauer J.D."/>
            <person name="Jurick W.M.II."/>
            <person name="Stott K.A."/>
            <person name="Secor G.A."/>
            <person name="Thomma B.P.H.J."/>
            <person name="Van de Peer Y."/>
            <person name="Townsend C.A."/>
            <person name="Bolton M.D."/>
        </authorList>
    </citation>
    <scope>NUCLEOTIDE SEQUENCE [LARGE SCALE GENOMIC DNA]</scope>
    <source>
        <strain evidence="2">CBS538.71</strain>
    </source>
</reference>
<accession>A0A2S6BWN3</accession>
<dbReference type="STRING" id="357750.A0A2S6BWN3"/>
<dbReference type="EMBL" id="PNEN01001734">
    <property type="protein sequence ID" value="PPJ51890.1"/>
    <property type="molecule type" value="Genomic_DNA"/>
</dbReference>
<gene>
    <name evidence="1" type="ORF">CBER1_11877</name>
</gene>
<organism evidence="1 2">
    <name type="scientific">Cercospora berteroae</name>
    <dbReference type="NCBI Taxonomy" id="357750"/>
    <lineage>
        <taxon>Eukaryota</taxon>
        <taxon>Fungi</taxon>
        <taxon>Dikarya</taxon>
        <taxon>Ascomycota</taxon>
        <taxon>Pezizomycotina</taxon>
        <taxon>Dothideomycetes</taxon>
        <taxon>Dothideomycetidae</taxon>
        <taxon>Mycosphaerellales</taxon>
        <taxon>Mycosphaerellaceae</taxon>
        <taxon>Cercospora</taxon>
    </lineage>
</organism>
<name>A0A2S6BWN3_9PEZI</name>
<keyword evidence="2" id="KW-1185">Reference proteome</keyword>